<accession>A0A1Y0ENS0</accession>
<dbReference type="PANTHER" id="PTHR42928">
    <property type="entry name" value="TRICARBOXYLATE-BINDING PROTEIN"/>
    <property type="match status" value="1"/>
</dbReference>
<name>A0A1Y0ENS0_9BURK</name>
<dbReference type="InterPro" id="IPR042100">
    <property type="entry name" value="Bug_dom1"/>
</dbReference>
<feature type="chain" id="PRO_5012620804" description="ABC transporter substrate-binding protein" evidence="2">
    <location>
        <begin position="22"/>
        <end position="324"/>
    </location>
</feature>
<keyword evidence="2" id="KW-0732">Signal</keyword>
<dbReference type="InterPro" id="IPR005064">
    <property type="entry name" value="BUG"/>
</dbReference>
<keyword evidence="4" id="KW-1185">Reference proteome</keyword>
<dbReference type="PANTHER" id="PTHR42928:SF5">
    <property type="entry name" value="BLR1237 PROTEIN"/>
    <property type="match status" value="1"/>
</dbReference>
<comment type="similarity">
    <text evidence="1">Belongs to the UPF0065 (bug) family.</text>
</comment>
<protein>
    <recommendedName>
        <fullName evidence="5">ABC transporter substrate-binding protein</fullName>
    </recommendedName>
</protein>
<reference evidence="3 4" key="1">
    <citation type="submission" date="2017-05" db="EMBL/GenBank/DDBJ databases">
        <authorList>
            <person name="Song R."/>
            <person name="Chenine A.L."/>
            <person name="Ruprecht R.M."/>
        </authorList>
    </citation>
    <scope>NUCLEOTIDE SEQUENCE [LARGE SCALE GENOMIC DNA]</scope>
    <source>
        <strain evidence="3 4">DSM 26136</strain>
    </source>
</reference>
<evidence type="ECO:0008006" key="5">
    <source>
        <dbReference type="Google" id="ProtNLM"/>
    </source>
</evidence>
<dbReference type="Proteomes" id="UP000196138">
    <property type="component" value="Chromosome"/>
</dbReference>
<dbReference type="RefSeq" id="WP_087280910.1">
    <property type="nucleotide sequence ID" value="NZ_CP021455.1"/>
</dbReference>
<dbReference type="PIRSF" id="PIRSF017082">
    <property type="entry name" value="YflP"/>
    <property type="match status" value="1"/>
</dbReference>
<dbReference type="CDD" id="cd07012">
    <property type="entry name" value="PBP2_Bug_TTT"/>
    <property type="match status" value="1"/>
</dbReference>
<feature type="signal peptide" evidence="2">
    <location>
        <begin position="1"/>
        <end position="21"/>
    </location>
</feature>
<dbReference type="EMBL" id="CP021455">
    <property type="protein sequence ID" value="ARU05098.1"/>
    <property type="molecule type" value="Genomic_DNA"/>
</dbReference>
<dbReference type="Gene3D" id="3.40.190.10">
    <property type="entry name" value="Periplasmic binding protein-like II"/>
    <property type="match status" value="1"/>
</dbReference>
<evidence type="ECO:0000256" key="1">
    <source>
        <dbReference type="ARBA" id="ARBA00006987"/>
    </source>
</evidence>
<dbReference type="KEGG" id="cser:CCO03_10720"/>
<dbReference type="OrthoDB" id="8678477at2"/>
<dbReference type="Gene3D" id="3.40.190.150">
    <property type="entry name" value="Bordetella uptake gene, domain 1"/>
    <property type="match status" value="1"/>
</dbReference>
<gene>
    <name evidence="3" type="ORF">CCO03_10720</name>
</gene>
<organism evidence="3 4">
    <name type="scientific">Comamonas serinivorans</name>
    <dbReference type="NCBI Taxonomy" id="1082851"/>
    <lineage>
        <taxon>Bacteria</taxon>
        <taxon>Pseudomonadati</taxon>
        <taxon>Pseudomonadota</taxon>
        <taxon>Betaproteobacteria</taxon>
        <taxon>Burkholderiales</taxon>
        <taxon>Comamonadaceae</taxon>
        <taxon>Comamonas</taxon>
    </lineage>
</organism>
<sequence length="324" mass="33702">MRRVFLAAAAVLAMSPLAVLAEAAYPSKPVTVIVPYPPGGTNDNVARLIAKKVSDKAGQPFVIDYKAGAGGTIGAAHVAQAKPDGYTLLNASIGNLAIAPQLIKVNYDPIKSFDSVAFIGNGITTFAVRPGFPAKNLQEFVSYAKANPGKVTIGTSGVGTPGHVAGEYFQQLAGIQLVHVPYKGSSPAVSDAVAGHVDLVIDPLSTTFVREGRLKALAYFGSDQPPEGVKGVASVASQGYPQWTAAMGGSFFWTAPTGLPPAVRDKLTRWVLEALADPEVQQALVHVQVKPEPLGAAATTDKVREMHKIAQGVLNASVSVANAR</sequence>
<dbReference type="SUPFAM" id="SSF53850">
    <property type="entry name" value="Periplasmic binding protein-like II"/>
    <property type="match status" value="1"/>
</dbReference>
<evidence type="ECO:0000313" key="3">
    <source>
        <dbReference type="EMBL" id="ARU05098.1"/>
    </source>
</evidence>
<proteinExistence type="inferred from homology"/>
<evidence type="ECO:0000256" key="2">
    <source>
        <dbReference type="SAM" id="SignalP"/>
    </source>
</evidence>
<dbReference type="Pfam" id="PF03401">
    <property type="entry name" value="TctC"/>
    <property type="match status" value="1"/>
</dbReference>
<evidence type="ECO:0000313" key="4">
    <source>
        <dbReference type="Proteomes" id="UP000196138"/>
    </source>
</evidence>
<dbReference type="AlphaFoldDB" id="A0A1Y0ENS0"/>